<dbReference type="Gene3D" id="3.10.490.10">
    <property type="entry name" value="Gamma-glutamyl cyclotransferase-like"/>
    <property type="match status" value="1"/>
</dbReference>
<protein>
    <recommendedName>
        <fullName evidence="1">glutathione-specific gamma-glutamylcyclotransferase</fullName>
        <ecNumber evidence="1">4.3.2.7</ecNumber>
    </recommendedName>
</protein>
<proteinExistence type="predicted"/>
<dbReference type="EMBL" id="JAEPRQ010000001">
    <property type="protein sequence ID" value="MBK4215296.1"/>
    <property type="molecule type" value="Genomic_DNA"/>
</dbReference>
<dbReference type="AlphaFoldDB" id="A0A934VU05"/>
<dbReference type="Proteomes" id="UP000640485">
    <property type="component" value="Unassembled WGS sequence"/>
</dbReference>
<evidence type="ECO:0000313" key="3">
    <source>
        <dbReference type="EMBL" id="MBK4215296.1"/>
    </source>
</evidence>
<dbReference type="GO" id="GO:0005737">
    <property type="term" value="C:cytoplasm"/>
    <property type="evidence" value="ECO:0007669"/>
    <property type="project" value="TreeGrafter"/>
</dbReference>
<sequence length="186" mass="20758">MHKISWVFGYGSLMWDPGFQPVETVKAHLTGYSRSFCLISTHYRGTETQPGLVLGLDEEPAARCSGLAMRIHEPDHVEVMAYLHAREMVTEAYREEVVTLHLDDGRAVEALTYVMRRDHEQYAGHLDAAEQARIIATAEGGRGPNAEYLFNTARHLAEIGLADAGLDHLSDEVRRLIDAGRRSQGD</sequence>
<dbReference type="InterPro" id="IPR013024">
    <property type="entry name" value="GGCT-like"/>
</dbReference>
<keyword evidence="4" id="KW-1185">Reference proteome</keyword>
<comment type="caution">
    <text evidence="3">The sequence shown here is derived from an EMBL/GenBank/DDBJ whole genome shotgun (WGS) entry which is preliminary data.</text>
</comment>
<dbReference type="InterPro" id="IPR036568">
    <property type="entry name" value="GGCT-like_sf"/>
</dbReference>
<dbReference type="SUPFAM" id="SSF110857">
    <property type="entry name" value="Gamma-glutamyl cyclotransferase-like"/>
    <property type="match status" value="1"/>
</dbReference>
<reference evidence="3" key="1">
    <citation type="submission" date="2021-01" db="EMBL/GenBank/DDBJ databases">
        <title>Paracoccus amoyensis sp. nov., isolated from the surface seawater along the coast of Xiamen Island, China.</title>
        <authorList>
            <person name="Lyu L."/>
        </authorList>
    </citation>
    <scope>NUCLEOTIDE SEQUENCE</scope>
    <source>
        <strain evidence="3">MJ17</strain>
    </source>
</reference>
<dbReference type="InterPro" id="IPR006840">
    <property type="entry name" value="ChaC"/>
</dbReference>
<dbReference type="PANTHER" id="PTHR12192:SF2">
    <property type="entry name" value="GLUTATHIONE-SPECIFIC GAMMA-GLUTAMYLCYCLOTRANSFERASE 2"/>
    <property type="match status" value="1"/>
</dbReference>
<keyword evidence="2" id="KW-0456">Lyase</keyword>
<dbReference type="GO" id="GO:0006751">
    <property type="term" value="P:glutathione catabolic process"/>
    <property type="evidence" value="ECO:0007669"/>
    <property type="project" value="InterPro"/>
</dbReference>
<dbReference type="RefSeq" id="WP_200684223.1">
    <property type="nucleotide sequence ID" value="NZ_JAEPRQ010000001.1"/>
</dbReference>
<evidence type="ECO:0000256" key="2">
    <source>
        <dbReference type="ARBA" id="ARBA00023239"/>
    </source>
</evidence>
<evidence type="ECO:0000313" key="4">
    <source>
        <dbReference type="Proteomes" id="UP000640485"/>
    </source>
</evidence>
<dbReference type="EC" id="4.3.2.7" evidence="1"/>
<gene>
    <name evidence="3" type="ORF">JJJ17_05080</name>
</gene>
<organism evidence="3 4">
    <name type="scientific">Paracoccus caeni</name>
    <dbReference type="NCBI Taxonomy" id="657651"/>
    <lineage>
        <taxon>Bacteria</taxon>
        <taxon>Pseudomonadati</taxon>
        <taxon>Pseudomonadota</taxon>
        <taxon>Alphaproteobacteria</taxon>
        <taxon>Rhodobacterales</taxon>
        <taxon>Paracoccaceae</taxon>
        <taxon>Paracoccus</taxon>
    </lineage>
</organism>
<name>A0A934VU05_9RHOB</name>
<dbReference type="GO" id="GO:0061928">
    <property type="term" value="F:glutathione specific gamma-glutamylcyclotransferase activity"/>
    <property type="evidence" value="ECO:0007669"/>
    <property type="project" value="UniProtKB-EC"/>
</dbReference>
<dbReference type="CDD" id="cd06661">
    <property type="entry name" value="GGCT_like"/>
    <property type="match status" value="1"/>
</dbReference>
<dbReference type="PANTHER" id="PTHR12192">
    <property type="entry name" value="CATION TRANSPORT PROTEIN CHAC-RELATED"/>
    <property type="match status" value="1"/>
</dbReference>
<evidence type="ECO:0000256" key="1">
    <source>
        <dbReference type="ARBA" id="ARBA00012344"/>
    </source>
</evidence>
<dbReference type="Pfam" id="PF04752">
    <property type="entry name" value="ChaC"/>
    <property type="match status" value="1"/>
</dbReference>
<accession>A0A934VU05</accession>